<dbReference type="Proteomes" id="UP000265703">
    <property type="component" value="Unassembled WGS sequence"/>
</dbReference>
<keyword evidence="2" id="KW-1185">Reference proteome</keyword>
<sequence>MQSNLDTIFFKTIEGEISSARSFALTSTTSSKRHPVKTVFDGWKNVLNQHIFGSSFITSLSEILIWKASDISSEIECMIEIIPKIEDLIKDAGVDLGAKNDKVLLMSKLHISINFLFRKKELQKNKVEFFNLNAKPVDDSAENLQQNPTDENIGDENNIITSERWENELAEWKSMLIEEKVSQLEEEETLRNNSESLRGDLLTEYTHLAIDTRAEWDLKTLFSSVIDILKYLSNKSIK</sequence>
<gene>
    <name evidence="1" type="ORF">C1645_740933</name>
</gene>
<dbReference type="STRING" id="658196.A0A397SQX6"/>
<accession>A0A397SQX6</accession>
<evidence type="ECO:0000313" key="2">
    <source>
        <dbReference type="Proteomes" id="UP000265703"/>
    </source>
</evidence>
<dbReference type="EMBL" id="QKYT01000369">
    <property type="protein sequence ID" value="RIA86337.1"/>
    <property type="molecule type" value="Genomic_DNA"/>
</dbReference>
<protein>
    <submittedName>
        <fullName evidence="1">Uncharacterized protein</fullName>
    </submittedName>
</protein>
<dbReference type="AlphaFoldDB" id="A0A397SQX6"/>
<comment type="caution">
    <text evidence="1">The sequence shown here is derived from an EMBL/GenBank/DDBJ whole genome shotgun (WGS) entry which is preliminary data.</text>
</comment>
<reference evidence="1 2" key="1">
    <citation type="submission" date="2018-06" db="EMBL/GenBank/DDBJ databases">
        <title>Comparative genomics reveals the genomic features of Rhizophagus irregularis, R. cerebriforme, R. diaphanum and Gigaspora rosea, and their symbiotic lifestyle signature.</title>
        <authorList>
            <person name="Morin E."/>
            <person name="San Clemente H."/>
            <person name="Chen E.C.H."/>
            <person name="De La Providencia I."/>
            <person name="Hainaut M."/>
            <person name="Kuo A."/>
            <person name="Kohler A."/>
            <person name="Murat C."/>
            <person name="Tang N."/>
            <person name="Roy S."/>
            <person name="Loubradou J."/>
            <person name="Henrissat B."/>
            <person name="Grigoriev I.V."/>
            <person name="Corradi N."/>
            <person name="Roux C."/>
            <person name="Martin F.M."/>
        </authorList>
    </citation>
    <scope>NUCLEOTIDE SEQUENCE [LARGE SCALE GENOMIC DNA]</scope>
    <source>
        <strain evidence="1 2">DAOM 227022</strain>
    </source>
</reference>
<organism evidence="1 2">
    <name type="scientific">Glomus cerebriforme</name>
    <dbReference type="NCBI Taxonomy" id="658196"/>
    <lineage>
        <taxon>Eukaryota</taxon>
        <taxon>Fungi</taxon>
        <taxon>Fungi incertae sedis</taxon>
        <taxon>Mucoromycota</taxon>
        <taxon>Glomeromycotina</taxon>
        <taxon>Glomeromycetes</taxon>
        <taxon>Glomerales</taxon>
        <taxon>Glomeraceae</taxon>
        <taxon>Glomus</taxon>
    </lineage>
</organism>
<dbReference type="OrthoDB" id="2366994at2759"/>
<name>A0A397SQX6_9GLOM</name>
<evidence type="ECO:0000313" key="1">
    <source>
        <dbReference type="EMBL" id="RIA86337.1"/>
    </source>
</evidence>
<proteinExistence type="predicted"/>